<name>A0ABN7US96_GIGMA</name>
<dbReference type="EMBL" id="CAJVQB010005217">
    <property type="protein sequence ID" value="CAG8655974.1"/>
    <property type="molecule type" value="Genomic_DNA"/>
</dbReference>
<keyword evidence="2" id="KW-1185">Reference proteome</keyword>
<evidence type="ECO:0000313" key="2">
    <source>
        <dbReference type="Proteomes" id="UP000789901"/>
    </source>
</evidence>
<organism evidence="1 2">
    <name type="scientific">Gigaspora margarita</name>
    <dbReference type="NCBI Taxonomy" id="4874"/>
    <lineage>
        <taxon>Eukaryota</taxon>
        <taxon>Fungi</taxon>
        <taxon>Fungi incertae sedis</taxon>
        <taxon>Mucoromycota</taxon>
        <taxon>Glomeromycotina</taxon>
        <taxon>Glomeromycetes</taxon>
        <taxon>Diversisporales</taxon>
        <taxon>Gigasporaceae</taxon>
        <taxon>Gigaspora</taxon>
    </lineage>
</organism>
<reference evidence="1 2" key="1">
    <citation type="submission" date="2021-06" db="EMBL/GenBank/DDBJ databases">
        <authorList>
            <person name="Kallberg Y."/>
            <person name="Tangrot J."/>
            <person name="Rosling A."/>
        </authorList>
    </citation>
    <scope>NUCLEOTIDE SEQUENCE [LARGE SCALE GENOMIC DNA]</scope>
    <source>
        <strain evidence="1 2">120-4 pot B 10/14</strain>
    </source>
</reference>
<protein>
    <submittedName>
        <fullName evidence="1">36577_t:CDS:1</fullName>
    </submittedName>
</protein>
<sequence>MPNISGIDSKKLTKEQLLFELTKQNIKTNKTIKRDGLIKELELVIASEIREQKGKK</sequence>
<dbReference type="Proteomes" id="UP000789901">
    <property type="component" value="Unassembled WGS sequence"/>
</dbReference>
<comment type="caution">
    <text evidence="1">The sequence shown here is derived from an EMBL/GenBank/DDBJ whole genome shotgun (WGS) entry which is preliminary data.</text>
</comment>
<gene>
    <name evidence="1" type="ORF">GMARGA_LOCUS9612</name>
</gene>
<evidence type="ECO:0000313" key="1">
    <source>
        <dbReference type="EMBL" id="CAG8655974.1"/>
    </source>
</evidence>
<proteinExistence type="predicted"/>
<accession>A0ABN7US96</accession>